<evidence type="ECO:0000256" key="2">
    <source>
        <dbReference type="SAM" id="Phobius"/>
    </source>
</evidence>
<dbReference type="RefSeq" id="WP_369184775.1">
    <property type="nucleotide sequence ID" value="NZ_CP163445.1"/>
</dbReference>
<keyword evidence="2" id="KW-0812">Transmembrane</keyword>
<name>A0AB39TT67_9ACTN</name>
<protein>
    <submittedName>
        <fullName evidence="3">Uncharacterized protein</fullName>
    </submittedName>
</protein>
<evidence type="ECO:0000313" key="3">
    <source>
        <dbReference type="EMBL" id="XDQ82377.1"/>
    </source>
</evidence>
<dbReference type="EMBL" id="CP163445">
    <property type="protein sequence ID" value="XDQ82377.1"/>
    <property type="molecule type" value="Genomic_DNA"/>
</dbReference>
<sequence>MTAAAHGFQLRAPWYVCERGGFDRFDPRAAAPALQKYDAPDFVARLTADPRASLAFDPVEDVYAYPVPVPAGQARRGRLRFATHTMVATPLRKLYQPGHHRFYAVVVELFCDRPGLPRPGLPRPGAAAEGVQLRMVLRRQQRTVPTSERAAVRRLARALTTDLLAARGAAAGRLTDRDLPNVLWADLAYRARFEAEHGDLLAALGPPVEQSWTTGPKGPHWVPTGTVGADGRPEPEQELPMWRIPTPAWECERAATRSLWFGLVPTLSGEHDDQGAPKLDDQHVYELRCVARRPPAPGHEHCPPQESWSAGTEPFSLAAFYDPEGTKNHKVSITMPDLRALAARAGRPAGPGGVAVTTPPGSQLPVTGGDIPKPGSGTPGGTDFRICTFALELFMIVAFFLFSLFLPIVVLAFQLWWLLALRFCLPPDLVALGALQAYLSAPGHDLATLLTGPGPGNPGPGRLDDLLGAPGATATMAARAPFKPSAPGADPEAQAAAADLVAALDPTTGATGSPPPVESSPPDPLCGGR</sequence>
<keyword evidence="2" id="KW-0472">Membrane</keyword>
<accession>A0AB39TT67</accession>
<dbReference type="AlphaFoldDB" id="A0AB39TT67"/>
<proteinExistence type="predicted"/>
<reference evidence="3" key="1">
    <citation type="submission" date="2024-07" db="EMBL/GenBank/DDBJ databases">
        <authorList>
            <person name="Yu S.T."/>
        </authorList>
    </citation>
    <scope>NUCLEOTIDE SEQUENCE</scope>
    <source>
        <strain evidence="3">Y1</strain>
    </source>
</reference>
<feature type="region of interest" description="Disordered" evidence="1">
    <location>
        <begin position="500"/>
        <end position="529"/>
    </location>
</feature>
<feature type="compositionally biased region" description="Pro residues" evidence="1">
    <location>
        <begin position="513"/>
        <end position="529"/>
    </location>
</feature>
<gene>
    <name evidence="3" type="ORF">AB2U05_29780</name>
</gene>
<keyword evidence="2" id="KW-1133">Transmembrane helix</keyword>
<evidence type="ECO:0000256" key="1">
    <source>
        <dbReference type="SAM" id="MobiDB-lite"/>
    </source>
</evidence>
<organism evidence="3">
    <name type="scientific">Streptomyces sp. Y1</name>
    <dbReference type="NCBI Taxonomy" id="3238634"/>
    <lineage>
        <taxon>Bacteria</taxon>
        <taxon>Bacillati</taxon>
        <taxon>Actinomycetota</taxon>
        <taxon>Actinomycetes</taxon>
        <taxon>Kitasatosporales</taxon>
        <taxon>Streptomycetaceae</taxon>
        <taxon>Streptomyces</taxon>
    </lineage>
</organism>
<feature type="transmembrane region" description="Helical" evidence="2">
    <location>
        <begin position="393"/>
        <end position="419"/>
    </location>
</feature>